<name>L9KP25_TUPCH</name>
<keyword evidence="2" id="KW-1185">Reference proteome</keyword>
<protein>
    <submittedName>
        <fullName evidence="1">Uncharacterized protein</fullName>
    </submittedName>
</protein>
<organism evidence="1 2">
    <name type="scientific">Tupaia chinensis</name>
    <name type="common">Chinese tree shrew</name>
    <name type="synonym">Tupaia belangeri chinensis</name>
    <dbReference type="NCBI Taxonomy" id="246437"/>
    <lineage>
        <taxon>Eukaryota</taxon>
        <taxon>Metazoa</taxon>
        <taxon>Chordata</taxon>
        <taxon>Craniata</taxon>
        <taxon>Vertebrata</taxon>
        <taxon>Euteleostomi</taxon>
        <taxon>Mammalia</taxon>
        <taxon>Eutheria</taxon>
        <taxon>Euarchontoglires</taxon>
        <taxon>Scandentia</taxon>
        <taxon>Tupaiidae</taxon>
        <taxon>Tupaia</taxon>
    </lineage>
</organism>
<reference evidence="2" key="2">
    <citation type="journal article" date="2013" name="Nat. Commun.">
        <title>Genome of the Chinese tree shrew.</title>
        <authorList>
            <person name="Fan Y."/>
            <person name="Huang Z.Y."/>
            <person name="Cao C.C."/>
            <person name="Chen C.S."/>
            <person name="Chen Y.X."/>
            <person name="Fan D.D."/>
            <person name="He J."/>
            <person name="Hou H.L."/>
            <person name="Hu L."/>
            <person name="Hu X.T."/>
            <person name="Jiang X.T."/>
            <person name="Lai R."/>
            <person name="Lang Y.S."/>
            <person name="Liang B."/>
            <person name="Liao S.G."/>
            <person name="Mu D."/>
            <person name="Ma Y.Y."/>
            <person name="Niu Y.Y."/>
            <person name="Sun X.Q."/>
            <person name="Xia J.Q."/>
            <person name="Xiao J."/>
            <person name="Xiong Z.Q."/>
            <person name="Xu L."/>
            <person name="Yang L."/>
            <person name="Zhang Y."/>
            <person name="Zhao W."/>
            <person name="Zhao X.D."/>
            <person name="Zheng Y.T."/>
            <person name="Zhou J.M."/>
            <person name="Zhu Y.B."/>
            <person name="Zhang G.J."/>
            <person name="Wang J."/>
            <person name="Yao Y.G."/>
        </authorList>
    </citation>
    <scope>NUCLEOTIDE SEQUENCE [LARGE SCALE GENOMIC DNA]</scope>
</reference>
<proteinExistence type="predicted"/>
<reference evidence="2" key="1">
    <citation type="submission" date="2012-07" db="EMBL/GenBank/DDBJ databases">
        <title>Genome of the Chinese tree shrew, a rising model animal genetically related to primates.</title>
        <authorList>
            <person name="Zhang G."/>
            <person name="Fan Y."/>
            <person name="Yao Y."/>
            <person name="Huang Z."/>
        </authorList>
    </citation>
    <scope>NUCLEOTIDE SEQUENCE [LARGE SCALE GENOMIC DNA]</scope>
</reference>
<accession>L9KP25</accession>
<dbReference type="InParanoid" id="L9KP25"/>
<sequence length="234" mass="25163">MEARLGIRPTLAAQPASKTRFHRSIRAGLKCSTGEQRAVRISKPTCSFCQGPASLPSRLGQKADVSQAGLPMGQSLVTAVRSRHICSKASTLLVVSTCQRSGAGTLHPQSLGKRLCLPFPKLRQYDIFKGKLTRIDEDIMSRNTDYASVGKGPVCWPSEAPASLDWSTEGPFQGESQAVKASFMSISSETLQTHLGGRPSSCARPFPPCFARGSALPSQRPSCRNLSVFQKVDG</sequence>
<dbReference type="AlphaFoldDB" id="L9KP25"/>
<dbReference type="EMBL" id="KB320724">
    <property type="protein sequence ID" value="ELW64521.1"/>
    <property type="molecule type" value="Genomic_DNA"/>
</dbReference>
<evidence type="ECO:0000313" key="1">
    <source>
        <dbReference type="EMBL" id="ELW64521.1"/>
    </source>
</evidence>
<dbReference type="Proteomes" id="UP000011518">
    <property type="component" value="Unassembled WGS sequence"/>
</dbReference>
<gene>
    <name evidence="1" type="ORF">TREES_T100014946</name>
</gene>
<evidence type="ECO:0000313" key="2">
    <source>
        <dbReference type="Proteomes" id="UP000011518"/>
    </source>
</evidence>